<dbReference type="SUPFAM" id="SSF53474">
    <property type="entry name" value="alpha/beta-Hydrolases"/>
    <property type="match status" value="1"/>
</dbReference>
<feature type="compositionally biased region" description="Polar residues" evidence="6">
    <location>
        <begin position="1"/>
        <end position="12"/>
    </location>
</feature>
<dbReference type="Gene3D" id="3.40.50.1820">
    <property type="entry name" value="alpha/beta hydrolase"/>
    <property type="match status" value="1"/>
</dbReference>
<dbReference type="PANTHER" id="PTHR47470:SF1">
    <property type="entry name" value="FAD-DEPENDENT OXIDOREDUCTASE 2 FAD BINDING DOMAIN-CONTAINING PROTEIN"/>
    <property type="match status" value="1"/>
</dbReference>
<evidence type="ECO:0000256" key="1">
    <source>
        <dbReference type="ARBA" id="ARBA00001974"/>
    </source>
</evidence>
<dbReference type="PANTHER" id="PTHR47470">
    <property type="entry name" value="CHOLESTEROL OXIDASE"/>
    <property type="match status" value="1"/>
</dbReference>
<sequence length="598" mass="66075">MQKTSPATSPTTPLEFPMPEQHSAPVGFRFTEEMKGFISPGQHTCQQGYDEGKAQGLALMFHLTIAMEDLDTFIADPDHQAKAIGYLDGSFIGGQRPVLAGDFNLFADSGDADRTTMLYRLHFENAAGEPLTLSGHKDIRNDFGFDAWSDTTTLYLNIYAGHVDAQAEGAATLLASGILHIAVRDFLHQLTTFRADAPTLSGKVDAIQRFGRLFMGKLWETHGLPRRHGREPRIRTIPLHSLEGVKDAEVSTHYASTGDGLGISLLRFQRAPCKDVVLLVPGLTASSDMFIMPEHRNLTQVLLDEGFTDVWTLDGRISKRQPYNHTRHRFTVDDVALYDNPAALDVVRRAVGPEARIHIISHCLGALSVAMSLFGKAIQGVRSVIVNGVALTPKVGTFAKAKLAVGPFLAESVLGVDYLNPEWNQQAGISPGKLLAKGVSFMHRECDVPECHMTSFMWGYGYPVLFRHENLHEITHRRTGDLFGGSGVHYYRHIRKMVGADNSAVKFDPKDVRYRHLPDNYLQDAADITTPMLLVAGQENALFLDSNVLCHERLEQVAPGRHQLAVIPGYGHADVIIGKNAAQDVFPRFVEFLKQNAH</sequence>
<comment type="similarity">
    <text evidence="2">Belongs to the GMC oxidoreductase family.</text>
</comment>
<dbReference type="EMBL" id="FN543104">
    <property type="protein sequence ID" value="CBA28001.1"/>
    <property type="molecule type" value="Genomic_DNA"/>
</dbReference>
<gene>
    <name evidence="8" type="ORF">Csp_A05100</name>
</gene>
<evidence type="ECO:0000256" key="3">
    <source>
        <dbReference type="ARBA" id="ARBA00022630"/>
    </source>
</evidence>
<reference evidence="8" key="1">
    <citation type="journal article" date="2010" name="Nature">
        <title>The dynamic genome of Hydra.</title>
        <authorList>
            <person name="Chapman J.A."/>
            <person name="Kirkness E.F."/>
            <person name="Simakov O."/>
            <person name="Hampson S.E."/>
            <person name="Mitros T."/>
            <person name="Weinmaier T."/>
            <person name="Rattei T."/>
            <person name="Balasubramanian P.G."/>
            <person name="Borman J."/>
            <person name="Busam D."/>
            <person name="Disbennett K."/>
            <person name="Pfannkoch C."/>
            <person name="Sumin N."/>
            <person name="Sutton G."/>
            <person name="Viswanathan L."/>
            <person name="Walenz B."/>
            <person name="Goodstein D.M."/>
            <person name="Hellsten U."/>
            <person name="Kawashima T."/>
            <person name="Prochnik S.E."/>
            <person name="Putnam N.H."/>
            <person name="Shu S."/>
            <person name="Blumberg B."/>
            <person name="Dana C.E."/>
            <person name="Gee L."/>
            <person name="Kibler D.F."/>
            <person name="Law L."/>
            <person name="Lindgens D."/>
            <person name="Martinez D.E."/>
            <person name="Peng J."/>
            <person name="Wigge P.A."/>
            <person name="Bertulat B."/>
            <person name="Guder C."/>
            <person name="Nakamura Y."/>
            <person name="Ozbek S."/>
            <person name="Watanabe H."/>
            <person name="Khalturin K."/>
            <person name="Hemmrich G."/>
            <person name="Franke A."/>
            <person name="Augustin R."/>
            <person name="Fraune S."/>
            <person name="Hayakawa E."/>
            <person name="Hayakawa S."/>
            <person name="Hirose M."/>
            <person name="Hwang J."/>
            <person name="Ikeo K."/>
            <person name="Nishimiya-Fujisawa C."/>
            <person name="Ogura A."/>
            <person name="Takahashi T."/>
            <person name="Steinmetz P.R."/>
            <person name="Zhang X."/>
            <person name="Aufschnaiter R."/>
            <person name="Eder M.K."/>
            <person name="Gorny A.K."/>
            <person name="Salvenmoser W."/>
            <person name="Heimberg A.M."/>
            <person name="Wheeler B.M."/>
            <person name="Peterson K.J."/>
            <person name="Boettger A."/>
            <person name="Tischler P."/>
            <person name="Wolf A."/>
            <person name="Gojobori T."/>
            <person name="Remington K.A."/>
            <person name="Strausberg R.L."/>
            <person name="Venter J."/>
            <person name="Technau U."/>
            <person name="Hobmayer B."/>
            <person name="Bosch T.C."/>
            <person name="Holstein T.W."/>
            <person name="Fujisawa T."/>
            <person name="Bode H.R."/>
            <person name="David C.N."/>
            <person name="Rokhsar D.S."/>
            <person name="Steele R.E."/>
        </authorList>
    </citation>
    <scope>NUCLEOTIDE SEQUENCE</scope>
</reference>
<dbReference type="Pfam" id="PF12697">
    <property type="entry name" value="Abhydrolase_6"/>
    <property type="match status" value="1"/>
</dbReference>
<keyword evidence="8" id="KW-0378">Hydrolase</keyword>
<dbReference type="GO" id="GO:0016491">
    <property type="term" value="F:oxidoreductase activity"/>
    <property type="evidence" value="ECO:0007669"/>
    <property type="project" value="UniProtKB-KW"/>
</dbReference>
<keyword evidence="3" id="KW-0285">Flavoprotein</keyword>
<feature type="domain" description="AB hydrolase-1" evidence="7">
    <location>
        <begin position="277"/>
        <end position="573"/>
    </location>
</feature>
<dbReference type="AlphaFoldDB" id="C9Y8Q9"/>
<dbReference type="ESTHER" id="9burk-c9y8q9">
    <property type="family name" value="6_AlphaBeta_hydrolase"/>
</dbReference>
<keyword evidence="4" id="KW-0274">FAD</keyword>
<protein>
    <recommendedName>
        <fullName evidence="7">AB hydrolase-1 domain-containing protein</fullName>
    </recommendedName>
</protein>
<accession>C9Y8Q9</accession>
<keyword evidence="5 8" id="KW-0560">Oxidoreductase</keyword>
<dbReference type="GO" id="GO:0016787">
    <property type="term" value="F:hydrolase activity"/>
    <property type="evidence" value="ECO:0007669"/>
    <property type="project" value="UniProtKB-KW"/>
</dbReference>
<dbReference type="InterPro" id="IPR052542">
    <property type="entry name" value="Cholesterol_Oxidase"/>
</dbReference>
<evidence type="ECO:0000259" key="7">
    <source>
        <dbReference type="Pfam" id="PF12697"/>
    </source>
</evidence>
<evidence type="ECO:0000256" key="4">
    <source>
        <dbReference type="ARBA" id="ARBA00022827"/>
    </source>
</evidence>
<evidence type="ECO:0000313" key="8">
    <source>
        <dbReference type="EMBL" id="CBA28001.1"/>
    </source>
</evidence>
<feature type="region of interest" description="Disordered" evidence="6">
    <location>
        <begin position="1"/>
        <end position="22"/>
    </location>
</feature>
<evidence type="ECO:0000256" key="6">
    <source>
        <dbReference type="SAM" id="MobiDB-lite"/>
    </source>
</evidence>
<comment type="cofactor">
    <cofactor evidence="1">
        <name>FAD</name>
        <dbReference type="ChEBI" id="CHEBI:57692"/>
    </cofactor>
</comment>
<dbReference type="InterPro" id="IPR029058">
    <property type="entry name" value="AB_hydrolase_fold"/>
</dbReference>
<evidence type="ECO:0000256" key="2">
    <source>
        <dbReference type="ARBA" id="ARBA00010790"/>
    </source>
</evidence>
<organism evidence="8">
    <name type="scientific">Curvibacter symbiont subsp. Hydra magnipapillata</name>
    <dbReference type="NCBI Taxonomy" id="667019"/>
    <lineage>
        <taxon>Bacteria</taxon>
        <taxon>Pseudomonadati</taxon>
        <taxon>Pseudomonadota</taxon>
        <taxon>Betaproteobacteria</taxon>
        <taxon>Burkholderiales</taxon>
        <taxon>Comamonadaceae</taxon>
        <taxon>Curvibacter</taxon>
    </lineage>
</organism>
<proteinExistence type="inferred from homology"/>
<evidence type="ECO:0000256" key="5">
    <source>
        <dbReference type="ARBA" id="ARBA00023002"/>
    </source>
</evidence>
<dbReference type="InterPro" id="IPR000073">
    <property type="entry name" value="AB_hydrolase_1"/>
</dbReference>
<name>C9Y8Q9_CURXX</name>